<evidence type="ECO:0000313" key="3">
    <source>
        <dbReference type="Proteomes" id="UP000753908"/>
    </source>
</evidence>
<comment type="caution">
    <text evidence="2">The sequence shown here is derived from an EMBL/GenBank/DDBJ whole genome shotgun (WGS) entry which is preliminary data.</text>
</comment>
<name>A0A951PHK8_9CYAN</name>
<feature type="transmembrane region" description="Helical" evidence="1">
    <location>
        <begin position="84"/>
        <end position="109"/>
    </location>
</feature>
<reference evidence="2" key="2">
    <citation type="journal article" date="2022" name="Microbiol. Resour. Announc.">
        <title>Metagenome Sequencing to Explore Phylogenomics of Terrestrial Cyanobacteria.</title>
        <authorList>
            <person name="Ward R.D."/>
            <person name="Stajich J.E."/>
            <person name="Johansen J.R."/>
            <person name="Huntemann M."/>
            <person name="Clum A."/>
            <person name="Foster B."/>
            <person name="Foster B."/>
            <person name="Roux S."/>
            <person name="Palaniappan K."/>
            <person name="Varghese N."/>
            <person name="Mukherjee S."/>
            <person name="Reddy T.B.K."/>
            <person name="Daum C."/>
            <person name="Copeland A."/>
            <person name="Chen I.A."/>
            <person name="Ivanova N.N."/>
            <person name="Kyrpides N.C."/>
            <person name="Shapiro N."/>
            <person name="Eloe-Fadrosh E.A."/>
            <person name="Pietrasiak N."/>
        </authorList>
    </citation>
    <scope>NUCLEOTIDE SEQUENCE</scope>
    <source>
        <strain evidence="2">CPER-KK1</strain>
    </source>
</reference>
<sequence>MAKDLGDQSLLSNKFGTISNKEVIFLSKKGLFGSKTVEEIPIHQIAAVRFYKQKSFVVAILGALGILTAFVIATLFSGSLILKIIGLVVLALGIWIAYIGIGGIPTVLITTGEGKTTQSNGWPNDRNEAKAFALVLREQLK</sequence>
<dbReference type="AlphaFoldDB" id="A0A951PHK8"/>
<keyword evidence="1" id="KW-0472">Membrane</keyword>
<keyword evidence="1" id="KW-1133">Transmembrane helix</keyword>
<accession>A0A951PHK8</accession>
<reference evidence="2" key="1">
    <citation type="submission" date="2021-05" db="EMBL/GenBank/DDBJ databases">
        <authorList>
            <person name="Pietrasiak N."/>
            <person name="Ward R."/>
            <person name="Stajich J.E."/>
            <person name="Kurbessoian T."/>
        </authorList>
    </citation>
    <scope>NUCLEOTIDE SEQUENCE</scope>
    <source>
        <strain evidence="2">CPER-KK1</strain>
    </source>
</reference>
<dbReference type="EMBL" id="JAHHIF010000005">
    <property type="protein sequence ID" value="MBW4543708.1"/>
    <property type="molecule type" value="Genomic_DNA"/>
</dbReference>
<organism evidence="2 3">
    <name type="scientific">Symplocastrum torsivum CPER-KK1</name>
    <dbReference type="NCBI Taxonomy" id="450513"/>
    <lineage>
        <taxon>Bacteria</taxon>
        <taxon>Bacillati</taxon>
        <taxon>Cyanobacteriota</taxon>
        <taxon>Cyanophyceae</taxon>
        <taxon>Oscillatoriophycideae</taxon>
        <taxon>Oscillatoriales</taxon>
        <taxon>Microcoleaceae</taxon>
        <taxon>Symplocastrum</taxon>
    </lineage>
</organism>
<gene>
    <name evidence="2" type="ORF">KME25_04555</name>
</gene>
<proteinExistence type="predicted"/>
<protein>
    <submittedName>
        <fullName evidence="2">Uncharacterized protein</fullName>
    </submittedName>
</protein>
<evidence type="ECO:0000313" key="2">
    <source>
        <dbReference type="EMBL" id="MBW4543708.1"/>
    </source>
</evidence>
<dbReference type="Proteomes" id="UP000753908">
    <property type="component" value="Unassembled WGS sequence"/>
</dbReference>
<feature type="transmembrane region" description="Helical" evidence="1">
    <location>
        <begin position="56"/>
        <end position="78"/>
    </location>
</feature>
<keyword evidence="1" id="KW-0812">Transmembrane</keyword>
<evidence type="ECO:0000256" key="1">
    <source>
        <dbReference type="SAM" id="Phobius"/>
    </source>
</evidence>